<evidence type="ECO:0000313" key="3">
    <source>
        <dbReference type="Proteomes" id="UP001152087"/>
    </source>
</evidence>
<proteinExistence type="predicted"/>
<feature type="region of interest" description="Disordered" evidence="1">
    <location>
        <begin position="32"/>
        <end position="99"/>
    </location>
</feature>
<reference evidence="2" key="1">
    <citation type="submission" date="2022-09" db="EMBL/GenBank/DDBJ databases">
        <title>Fusarium specimens isolated from Avocado Roots.</title>
        <authorList>
            <person name="Stajich J."/>
            <person name="Roper C."/>
            <person name="Heimlech-Rivalta G."/>
        </authorList>
    </citation>
    <scope>NUCLEOTIDE SEQUENCE</scope>
    <source>
        <strain evidence="2">A02</strain>
    </source>
</reference>
<evidence type="ECO:0000256" key="1">
    <source>
        <dbReference type="SAM" id="MobiDB-lite"/>
    </source>
</evidence>
<keyword evidence="3" id="KW-1185">Reference proteome</keyword>
<accession>A0A9W8R9Y8</accession>
<evidence type="ECO:0000313" key="2">
    <source>
        <dbReference type="EMBL" id="KAJ4192226.1"/>
    </source>
</evidence>
<dbReference type="EMBL" id="JAOQAV010000008">
    <property type="protein sequence ID" value="KAJ4192226.1"/>
    <property type="molecule type" value="Genomic_DNA"/>
</dbReference>
<name>A0A9W8R9Y8_9HYPO</name>
<sequence length="99" mass="10523">MIWGPWPSFQAVPAGLMEKPAAAAIYARDMIPPPPANVPDAQASIDDEEGMREEESDKSQEEAGVGSGGKRVKCQSPRSPLHRCRPVLQAMPVASVSGP</sequence>
<protein>
    <submittedName>
        <fullName evidence="2">Uncharacterized protein</fullName>
    </submittedName>
</protein>
<organism evidence="2 3">
    <name type="scientific">Fusarium falciforme</name>
    <dbReference type="NCBI Taxonomy" id="195108"/>
    <lineage>
        <taxon>Eukaryota</taxon>
        <taxon>Fungi</taxon>
        <taxon>Dikarya</taxon>
        <taxon>Ascomycota</taxon>
        <taxon>Pezizomycotina</taxon>
        <taxon>Sordariomycetes</taxon>
        <taxon>Hypocreomycetidae</taxon>
        <taxon>Hypocreales</taxon>
        <taxon>Nectriaceae</taxon>
        <taxon>Fusarium</taxon>
        <taxon>Fusarium solani species complex</taxon>
    </lineage>
</organism>
<dbReference type="AlphaFoldDB" id="A0A9W8R9Y8"/>
<comment type="caution">
    <text evidence="2">The sequence shown here is derived from an EMBL/GenBank/DDBJ whole genome shotgun (WGS) entry which is preliminary data.</text>
</comment>
<dbReference type="Proteomes" id="UP001152087">
    <property type="component" value="Unassembled WGS sequence"/>
</dbReference>
<gene>
    <name evidence="2" type="ORF">NW755_004355</name>
</gene>